<feature type="transmembrane region" description="Helical" evidence="1">
    <location>
        <begin position="258"/>
        <end position="277"/>
    </location>
</feature>
<dbReference type="Proteomes" id="UP000177362">
    <property type="component" value="Unassembled WGS sequence"/>
</dbReference>
<sequence length="436" mass="48983">MLFLVPTVLFSSMVFLRSSDLLTLFNILASVLLLLIFVSSFVGKSFHTYLPADYLKIFILPLKFLKSLLDVYPKIFSFRKVAEASAVTREVLRGSLLAIAAIVAFSFLFASADDVFRSFIPDLLQFKLNAELVNRFCILVFTTAALIGAFGYMFNSVGVSSSSPLIPKERKFGAIETTILLGAVNALFLVFILLQLTYLFGGESRVAALGITYADYARKGFFELILAAILSFIIISAAEKRVIKKEESHTRSFKILSIVLILQVVLVLASAFTRLVLYENAYGFTDIRLYSHALMIWIGLVLALLAYHILSNGKYEAFAHRVFLLAILFLFGMNILNPEAFIARHNIRRYENTGKLDTAYLAHLSDDALPETIALLDNPDEKIRNPFAKELYWARNYGNRNDTDWASLRLPRIKAQKLIAPKRAQLEANKDILTAN</sequence>
<evidence type="ECO:0000313" key="2">
    <source>
        <dbReference type="EMBL" id="OHA01760.1"/>
    </source>
</evidence>
<organism evidence="2 3">
    <name type="scientific">Candidatus Sungbacteria bacterium RIFCSPHIGHO2_02_FULL_49_12</name>
    <dbReference type="NCBI Taxonomy" id="1802271"/>
    <lineage>
        <taxon>Bacteria</taxon>
        <taxon>Candidatus Sungiibacteriota</taxon>
    </lineage>
</organism>
<dbReference type="InterPro" id="IPR025291">
    <property type="entry name" value="DUF4153"/>
</dbReference>
<evidence type="ECO:0000313" key="3">
    <source>
        <dbReference type="Proteomes" id="UP000177362"/>
    </source>
</evidence>
<feature type="transmembrane region" description="Helical" evidence="1">
    <location>
        <begin position="21"/>
        <end position="42"/>
    </location>
</feature>
<accession>A0A1G2KQV0</accession>
<dbReference type="EMBL" id="MHQJ01000008">
    <property type="protein sequence ID" value="OHA01760.1"/>
    <property type="molecule type" value="Genomic_DNA"/>
</dbReference>
<reference evidence="2 3" key="1">
    <citation type="journal article" date="2016" name="Nat. Commun.">
        <title>Thousands of microbial genomes shed light on interconnected biogeochemical processes in an aquifer system.</title>
        <authorList>
            <person name="Anantharaman K."/>
            <person name="Brown C.T."/>
            <person name="Hug L.A."/>
            <person name="Sharon I."/>
            <person name="Castelle C.J."/>
            <person name="Probst A.J."/>
            <person name="Thomas B.C."/>
            <person name="Singh A."/>
            <person name="Wilkins M.J."/>
            <person name="Karaoz U."/>
            <person name="Brodie E.L."/>
            <person name="Williams K.H."/>
            <person name="Hubbard S.S."/>
            <person name="Banfield J.F."/>
        </authorList>
    </citation>
    <scope>NUCLEOTIDE SEQUENCE [LARGE SCALE GENOMIC DNA]</scope>
</reference>
<feature type="transmembrane region" description="Helical" evidence="1">
    <location>
        <begin position="175"/>
        <end position="200"/>
    </location>
</feature>
<proteinExistence type="predicted"/>
<gene>
    <name evidence="2" type="ORF">A3C11_00180</name>
</gene>
<protein>
    <submittedName>
        <fullName evidence="2">Uncharacterized protein</fullName>
    </submittedName>
</protein>
<feature type="transmembrane region" description="Helical" evidence="1">
    <location>
        <begin position="94"/>
        <end position="112"/>
    </location>
</feature>
<feature type="transmembrane region" description="Helical" evidence="1">
    <location>
        <begin position="132"/>
        <end position="154"/>
    </location>
</feature>
<feature type="transmembrane region" description="Helical" evidence="1">
    <location>
        <begin position="220"/>
        <end position="238"/>
    </location>
</feature>
<keyword evidence="1" id="KW-1133">Transmembrane helix</keyword>
<keyword evidence="1" id="KW-0812">Transmembrane</keyword>
<dbReference type="AlphaFoldDB" id="A0A1G2KQV0"/>
<feature type="transmembrane region" description="Helical" evidence="1">
    <location>
        <begin position="322"/>
        <end position="343"/>
    </location>
</feature>
<dbReference type="STRING" id="1802271.A3C11_00180"/>
<evidence type="ECO:0000256" key="1">
    <source>
        <dbReference type="SAM" id="Phobius"/>
    </source>
</evidence>
<name>A0A1G2KQV0_9BACT</name>
<comment type="caution">
    <text evidence="2">The sequence shown here is derived from an EMBL/GenBank/DDBJ whole genome shotgun (WGS) entry which is preliminary data.</text>
</comment>
<keyword evidence="1" id="KW-0472">Membrane</keyword>
<dbReference type="Pfam" id="PF13687">
    <property type="entry name" value="DUF4153"/>
    <property type="match status" value="1"/>
</dbReference>
<feature type="transmembrane region" description="Helical" evidence="1">
    <location>
        <begin position="289"/>
        <end position="310"/>
    </location>
</feature>